<accession>U3ABW8</accession>
<dbReference type="AlphaFoldDB" id="U3ABW8"/>
<proteinExistence type="predicted"/>
<evidence type="ECO:0000313" key="1">
    <source>
        <dbReference type="EMBL" id="GAD77416.1"/>
    </source>
</evidence>
<sequence length="177" mass="19743">MKQIAFSLFIFLLVGCSGKPNEQQQNQWSYGSTVAEHTITLKYSNSKSPSQFQSYKITFNLEEDAPTFSFDLCNDLNEEASCPSTFSLKPYNDTSAFLNYSLYFPSGVNNKDSSPNEQYAFGMRGGNSLLVEYSNVSGSTYLSYHRLNKGPVLLLALTDEGSDIPYMTLEIVSNLLP</sequence>
<gene>
    <name evidence="1" type="ORF">VAZ01S_075_00100</name>
</gene>
<evidence type="ECO:0008006" key="3">
    <source>
        <dbReference type="Google" id="ProtNLM"/>
    </source>
</evidence>
<protein>
    <recommendedName>
        <fullName evidence="3">Lipoprotein</fullName>
    </recommendedName>
</protein>
<dbReference type="PROSITE" id="PS51257">
    <property type="entry name" value="PROKAR_LIPOPROTEIN"/>
    <property type="match status" value="1"/>
</dbReference>
<name>U3ABW8_9VIBR</name>
<reference evidence="1 2" key="1">
    <citation type="submission" date="2013-09" db="EMBL/GenBank/DDBJ databases">
        <title>Whole genome shotgun sequence of Vibrio azureus NBRC 104587.</title>
        <authorList>
            <person name="Isaki S."/>
            <person name="Hosoyama A."/>
            <person name="Numata M."/>
            <person name="Hashimoto M."/>
            <person name="Hosoyama Y."/>
            <person name="Tsuchikane K."/>
            <person name="Noguchi M."/>
            <person name="Hirakata S."/>
            <person name="Ichikawa N."/>
            <person name="Ohji S."/>
            <person name="Yamazoe A."/>
            <person name="Fujita N."/>
        </authorList>
    </citation>
    <scope>NUCLEOTIDE SEQUENCE [LARGE SCALE GENOMIC DNA]</scope>
    <source>
        <strain evidence="1 2">NBRC 104587</strain>
    </source>
</reference>
<dbReference type="RefSeq" id="WP_021711155.1">
    <property type="nucleotide sequence ID" value="NZ_BAOB01000371.1"/>
</dbReference>
<keyword evidence="2" id="KW-1185">Reference proteome</keyword>
<evidence type="ECO:0000313" key="2">
    <source>
        <dbReference type="Proteomes" id="UP000016567"/>
    </source>
</evidence>
<comment type="caution">
    <text evidence="1">The sequence shown here is derived from an EMBL/GenBank/DDBJ whole genome shotgun (WGS) entry which is preliminary data.</text>
</comment>
<dbReference type="Proteomes" id="UP000016567">
    <property type="component" value="Unassembled WGS sequence"/>
</dbReference>
<organism evidence="1 2">
    <name type="scientific">Vibrio azureus NBRC 104587</name>
    <dbReference type="NCBI Taxonomy" id="1219077"/>
    <lineage>
        <taxon>Bacteria</taxon>
        <taxon>Pseudomonadati</taxon>
        <taxon>Pseudomonadota</taxon>
        <taxon>Gammaproteobacteria</taxon>
        <taxon>Vibrionales</taxon>
        <taxon>Vibrionaceae</taxon>
        <taxon>Vibrio</taxon>
    </lineage>
</organism>
<dbReference type="EMBL" id="BATL01000075">
    <property type="protein sequence ID" value="GAD77416.1"/>
    <property type="molecule type" value="Genomic_DNA"/>
</dbReference>